<feature type="chain" id="PRO_5041936074" description="Pectate lyase C" evidence="9">
    <location>
        <begin position="22"/>
        <end position="1123"/>
    </location>
</feature>
<dbReference type="EMBL" id="LGRX02006206">
    <property type="protein sequence ID" value="KAK3277227.1"/>
    <property type="molecule type" value="Genomic_DNA"/>
</dbReference>
<evidence type="ECO:0000256" key="2">
    <source>
        <dbReference type="ARBA" id="ARBA00004442"/>
    </source>
</evidence>
<dbReference type="AlphaFoldDB" id="A0AAE0GFV9"/>
<keyword evidence="5 9" id="KW-0732">Signal</keyword>
<feature type="non-terminal residue" evidence="10">
    <location>
        <position position="1123"/>
    </location>
</feature>
<evidence type="ECO:0000256" key="9">
    <source>
        <dbReference type="SAM" id="SignalP"/>
    </source>
</evidence>
<dbReference type="InterPro" id="IPR018247">
    <property type="entry name" value="EF_Hand_1_Ca_BS"/>
</dbReference>
<keyword evidence="11" id="KW-1185">Reference proteome</keyword>
<keyword evidence="7" id="KW-0998">Cell outer membrane</keyword>
<evidence type="ECO:0000256" key="5">
    <source>
        <dbReference type="ARBA" id="ARBA00022729"/>
    </source>
</evidence>
<dbReference type="PANTHER" id="PTHR11319">
    <property type="entry name" value="G PROTEIN-COUPLED RECEPTOR-RELATED"/>
    <property type="match status" value="1"/>
</dbReference>
<keyword evidence="4" id="KW-0964">Secreted</keyword>
<dbReference type="InterPro" id="IPR006626">
    <property type="entry name" value="PbH1"/>
</dbReference>
<feature type="compositionally biased region" description="Polar residues" evidence="8">
    <location>
        <begin position="74"/>
        <end position="88"/>
    </location>
</feature>
<evidence type="ECO:0000256" key="8">
    <source>
        <dbReference type="SAM" id="MobiDB-lite"/>
    </source>
</evidence>
<evidence type="ECO:0000256" key="4">
    <source>
        <dbReference type="ARBA" id="ARBA00022525"/>
    </source>
</evidence>
<organism evidence="10 11">
    <name type="scientific">Cymbomonas tetramitiformis</name>
    <dbReference type="NCBI Taxonomy" id="36881"/>
    <lineage>
        <taxon>Eukaryota</taxon>
        <taxon>Viridiplantae</taxon>
        <taxon>Chlorophyta</taxon>
        <taxon>Pyramimonadophyceae</taxon>
        <taxon>Pyramimonadales</taxon>
        <taxon>Pyramimonadaceae</taxon>
        <taxon>Cymbomonas</taxon>
    </lineage>
</organism>
<dbReference type="InterPro" id="IPR011050">
    <property type="entry name" value="Pectin_lyase_fold/virulence"/>
</dbReference>
<comment type="subcellular location">
    <subcellularLocation>
        <location evidence="1">Cell envelope</location>
    </subcellularLocation>
    <subcellularLocation>
        <location evidence="2">Cell outer membrane</location>
    </subcellularLocation>
    <subcellularLocation>
        <location evidence="3">Secreted</location>
    </subcellularLocation>
</comment>
<evidence type="ECO:0000256" key="6">
    <source>
        <dbReference type="ARBA" id="ARBA00023136"/>
    </source>
</evidence>
<evidence type="ECO:0000256" key="3">
    <source>
        <dbReference type="ARBA" id="ARBA00004613"/>
    </source>
</evidence>
<feature type="compositionally biased region" description="Polar residues" evidence="8">
    <location>
        <begin position="118"/>
        <end position="136"/>
    </location>
</feature>
<sequence>MHASVFLGLVHIVAFRQLCVATPSSIGLAVAPLFSAADLDMNGCISPEEYVPLSQTMIQRILVVLRTSRGANSNKVKLQRPSNAQLATFTARPPPSGNLSIAPRFKGRPGHTPRRQTAAASANPWTTPGPLTSSAPLASPQPMRTEGWQTWGHPHGGRFARHHEEPHEAPDTSQGSTAPGTSQGSTALSLDAAGAGHPAEELRTIVGRVLTEDSANSDQAESNFAAEDCGWQSHNGYVDHLLCMDGHLCNALVVEESWSCCNEHGGRYQCPSNYANMCARDSSCAGGTDYCCHIDCTDRGGNRPCYLGCSDVAATDGALWADSQLQTCEDYYVLQYCNETGGYGSEWVALRGGTFADYASADGTTALEACCTCGGGLYASPPSPPLPPPPLPPPPSPPVPPPLPIAPPVSVSGSTVTLNDTTYAFPQLEGVLQDEAVSVVILQTHVALAGNLTEIRRALSIYGECVGSGDATRSLCAVTGQNSWRIFTLGEGAVVHLEALELHSGRAQGHGGLLYAAFAQATLVACVLRDSHALASGGAVSAIGSRVTYTGCSIFGNVADDTGGAMWGYNRSTLLLDAGTLVEGNSGYSSIIDVEHWSTLMMNGSTQVRGNVASGYGTITVSDNSTLWMGGNTLIEENQATIGGGIHVIDSQVFMGGGSVLRGNTAKDSGGAIGLGGAWSESYITEGVRITGNSAQGGFGGAIAFEGVGKLMLDSGSEIAENYALVGGGAMHIRYDSVAKFEEVTVCNNVADRSGGGFKLEQGATVFFSRSLLCNNSVGAADPDDGDLGDGGAVHCAGSVFRADSAVLEGNTATKKGGAVYADASSMVELANTVVANNSAETGGGVYGASYSQVTVTNGSTVVRNVAVLQGGGVFGGEHTVVTVSGSYLALNVVTDGDGGGLYADAYATLDVAEGSRVQGNSATEKGGGLGLGMGCHVNLMDAAVKENVAHLGGGLYAAEDAVVNVTKSEVSDNQGSNGGGLYGAADARIKVEGSVMSGNVATDDGGGVLFHHLIAHDSRIEMNEGTTGGGLCGYHFAEIENASITQNTAEVGGALVFRLISNQIQTNQGTSQNGHLYLASSIFQRNHATDYGGGIVTGEQSQYKETVFMRLEDSAIQDNTAA</sequence>
<dbReference type="PROSITE" id="PS00018">
    <property type="entry name" value="EF_HAND_1"/>
    <property type="match status" value="1"/>
</dbReference>
<dbReference type="GO" id="GO:0005576">
    <property type="term" value="C:extracellular region"/>
    <property type="evidence" value="ECO:0007669"/>
    <property type="project" value="UniProtKB-SubCell"/>
</dbReference>
<evidence type="ECO:0000313" key="10">
    <source>
        <dbReference type="EMBL" id="KAK3277227.1"/>
    </source>
</evidence>
<name>A0AAE0GFV9_9CHLO</name>
<dbReference type="SMART" id="SM00710">
    <property type="entry name" value="PbH1"/>
    <property type="match status" value="7"/>
</dbReference>
<feature type="compositionally biased region" description="Polar residues" evidence="8">
    <location>
        <begin position="171"/>
        <end position="188"/>
    </location>
</feature>
<proteinExistence type="predicted"/>
<gene>
    <name evidence="10" type="ORF">CYMTET_14755</name>
</gene>
<feature type="compositionally biased region" description="Basic residues" evidence="8">
    <location>
        <begin position="105"/>
        <end position="114"/>
    </location>
</feature>
<dbReference type="SUPFAM" id="SSF51126">
    <property type="entry name" value="Pectin lyase-like"/>
    <property type="match status" value="2"/>
</dbReference>
<feature type="region of interest" description="Disordered" evidence="8">
    <location>
        <begin position="74"/>
        <end position="198"/>
    </location>
</feature>
<evidence type="ECO:0000256" key="7">
    <source>
        <dbReference type="ARBA" id="ARBA00023237"/>
    </source>
</evidence>
<reference evidence="10 11" key="1">
    <citation type="journal article" date="2015" name="Genome Biol. Evol.">
        <title>Comparative Genomics of a Bacterivorous Green Alga Reveals Evolutionary Causalities and Consequences of Phago-Mixotrophic Mode of Nutrition.</title>
        <authorList>
            <person name="Burns J.A."/>
            <person name="Paasch A."/>
            <person name="Narechania A."/>
            <person name="Kim E."/>
        </authorList>
    </citation>
    <scope>NUCLEOTIDE SEQUENCE [LARGE SCALE GENOMIC DNA]</scope>
    <source>
        <strain evidence="10 11">PLY_AMNH</strain>
    </source>
</reference>
<dbReference type="PANTHER" id="PTHR11319:SF35">
    <property type="entry name" value="OUTER MEMBRANE PROTEIN PMPC-RELATED"/>
    <property type="match status" value="1"/>
</dbReference>
<dbReference type="InterPro" id="IPR003368">
    <property type="entry name" value="POMP_repeat"/>
</dbReference>
<dbReference type="Proteomes" id="UP001190700">
    <property type="component" value="Unassembled WGS sequence"/>
</dbReference>
<dbReference type="NCBIfam" id="TIGR01376">
    <property type="entry name" value="POMP_repeat"/>
    <property type="match status" value="1"/>
</dbReference>
<evidence type="ECO:0000256" key="1">
    <source>
        <dbReference type="ARBA" id="ARBA00004196"/>
    </source>
</evidence>
<accession>A0AAE0GFV9</accession>
<keyword evidence="6" id="KW-0472">Membrane</keyword>
<feature type="region of interest" description="Disordered" evidence="8">
    <location>
        <begin position="384"/>
        <end position="403"/>
    </location>
</feature>
<protein>
    <recommendedName>
        <fullName evidence="12">Pectate lyase C</fullName>
    </recommendedName>
</protein>
<comment type="caution">
    <text evidence="10">The sequence shown here is derived from an EMBL/GenBank/DDBJ whole genome shotgun (WGS) entry which is preliminary data.</text>
</comment>
<evidence type="ECO:0008006" key="12">
    <source>
        <dbReference type="Google" id="ProtNLM"/>
    </source>
</evidence>
<evidence type="ECO:0000313" key="11">
    <source>
        <dbReference type="Proteomes" id="UP001190700"/>
    </source>
</evidence>
<feature type="signal peptide" evidence="9">
    <location>
        <begin position="1"/>
        <end position="21"/>
    </location>
</feature>